<accession>A0A0F9FBQ8</accession>
<sequence length="72" mass="8110">LMDKAIADSDKTVRMKDLYDRIFLDRIGEMYGSISQAASSCTTAGSGKHRFGGYPRRKSKCVWCGTPLFREE</sequence>
<gene>
    <name evidence="1" type="ORF">LCGC14_1972640</name>
</gene>
<name>A0A0F9FBQ8_9ZZZZ</name>
<evidence type="ECO:0000313" key="1">
    <source>
        <dbReference type="EMBL" id="KKL83653.1"/>
    </source>
</evidence>
<comment type="caution">
    <text evidence="1">The sequence shown here is derived from an EMBL/GenBank/DDBJ whole genome shotgun (WGS) entry which is preliminary data.</text>
</comment>
<reference evidence="1" key="1">
    <citation type="journal article" date="2015" name="Nature">
        <title>Complex archaea that bridge the gap between prokaryotes and eukaryotes.</title>
        <authorList>
            <person name="Spang A."/>
            <person name="Saw J.H."/>
            <person name="Jorgensen S.L."/>
            <person name="Zaremba-Niedzwiedzka K."/>
            <person name="Martijn J."/>
            <person name="Lind A.E."/>
            <person name="van Eijk R."/>
            <person name="Schleper C."/>
            <person name="Guy L."/>
            <person name="Ettema T.J."/>
        </authorList>
    </citation>
    <scope>NUCLEOTIDE SEQUENCE</scope>
</reference>
<proteinExistence type="predicted"/>
<organism evidence="1">
    <name type="scientific">marine sediment metagenome</name>
    <dbReference type="NCBI Taxonomy" id="412755"/>
    <lineage>
        <taxon>unclassified sequences</taxon>
        <taxon>metagenomes</taxon>
        <taxon>ecological metagenomes</taxon>
    </lineage>
</organism>
<protein>
    <submittedName>
        <fullName evidence="1">Uncharacterized protein</fullName>
    </submittedName>
</protein>
<feature type="non-terminal residue" evidence="1">
    <location>
        <position position="1"/>
    </location>
</feature>
<dbReference type="EMBL" id="LAZR01021923">
    <property type="protein sequence ID" value="KKL83653.1"/>
    <property type="molecule type" value="Genomic_DNA"/>
</dbReference>
<dbReference type="AlphaFoldDB" id="A0A0F9FBQ8"/>